<dbReference type="InterPro" id="IPR050807">
    <property type="entry name" value="TransReg_Diox_bact_type"/>
</dbReference>
<dbReference type="InterPro" id="IPR013096">
    <property type="entry name" value="Cupin_2"/>
</dbReference>
<organism evidence="3 4">
    <name type="scientific">Aeromicrobium piscarium</name>
    <dbReference type="NCBI Taxonomy" id="2590901"/>
    <lineage>
        <taxon>Bacteria</taxon>
        <taxon>Bacillati</taxon>
        <taxon>Actinomycetota</taxon>
        <taxon>Actinomycetes</taxon>
        <taxon>Propionibacteriales</taxon>
        <taxon>Nocardioidaceae</taxon>
        <taxon>Aeromicrobium</taxon>
    </lineage>
</organism>
<dbReference type="PANTHER" id="PTHR46797">
    <property type="entry name" value="HTH-TYPE TRANSCRIPTIONAL REGULATOR"/>
    <property type="match status" value="1"/>
</dbReference>
<dbReference type="PANTHER" id="PTHR46797:SF19">
    <property type="entry name" value="BLL2473 PROTEIN"/>
    <property type="match status" value="1"/>
</dbReference>
<dbReference type="Proteomes" id="UP000316988">
    <property type="component" value="Unassembled WGS sequence"/>
</dbReference>
<dbReference type="AlphaFoldDB" id="A0A554SFZ6"/>
<evidence type="ECO:0000259" key="2">
    <source>
        <dbReference type="PROSITE" id="PS50943"/>
    </source>
</evidence>
<dbReference type="Gene3D" id="1.10.260.40">
    <property type="entry name" value="lambda repressor-like DNA-binding domains"/>
    <property type="match status" value="1"/>
</dbReference>
<keyword evidence="1" id="KW-0238">DNA-binding</keyword>
<dbReference type="CDD" id="cd02209">
    <property type="entry name" value="cupin_XRE_C"/>
    <property type="match status" value="1"/>
</dbReference>
<dbReference type="GO" id="GO:0003677">
    <property type="term" value="F:DNA binding"/>
    <property type="evidence" value="ECO:0007669"/>
    <property type="project" value="UniProtKB-KW"/>
</dbReference>
<proteinExistence type="predicted"/>
<dbReference type="CDD" id="cd00093">
    <property type="entry name" value="HTH_XRE"/>
    <property type="match status" value="1"/>
</dbReference>
<dbReference type="SMART" id="SM00530">
    <property type="entry name" value="HTH_XRE"/>
    <property type="match status" value="1"/>
</dbReference>
<reference evidence="3 4" key="1">
    <citation type="submission" date="2019-07" db="EMBL/GenBank/DDBJ databases">
        <authorList>
            <person name="Zhao L.H."/>
        </authorList>
    </citation>
    <scope>NUCLEOTIDE SEQUENCE [LARGE SCALE GENOMIC DNA]</scope>
    <source>
        <strain evidence="3 4">Co35</strain>
    </source>
</reference>
<dbReference type="InterPro" id="IPR010982">
    <property type="entry name" value="Lambda_DNA-bd_dom_sf"/>
</dbReference>
<keyword evidence="4" id="KW-1185">Reference proteome</keyword>
<dbReference type="SUPFAM" id="SSF51182">
    <property type="entry name" value="RmlC-like cupins"/>
    <property type="match status" value="1"/>
</dbReference>
<accession>A0A554SFZ6</accession>
<evidence type="ECO:0000313" key="3">
    <source>
        <dbReference type="EMBL" id="TSD65272.1"/>
    </source>
</evidence>
<dbReference type="Pfam" id="PF07883">
    <property type="entry name" value="Cupin_2"/>
    <property type="match status" value="1"/>
</dbReference>
<dbReference type="EMBL" id="VLNT01000003">
    <property type="protein sequence ID" value="TSD65272.1"/>
    <property type="molecule type" value="Genomic_DNA"/>
</dbReference>
<evidence type="ECO:0000313" key="4">
    <source>
        <dbReference type="Proteomes" id="UP000316988"/>
    </source>
</evidence>
<dbReference type="PROSITE" id="PS50943">
    <property type="entry name" value="HTH_CROC1"/>
    <property type="match status" value="1"/>
</dbReference>
<dbReference type="GO" id="GO:0005829">
    <property type="term" value="C:cytosol"/>
    <property type="evidence" value="ECO:0007669"/>
    <property type="project" value="TreeGrafter"/>
</dbReference>
<protein>
    <submittedName>
        <fullName evidence="3">Cupin domain-containing protein</fullName>
    </submittedName>
</protein>
<dbReference type="RefSeq" id="WP_143912451.1">
    <property type="nucleotide sequence ID" value="NZ_VLNT01000003.1"/>
</dbReference>
<dbReference type="Pfam" id="PF01381">
    <property type="entry name" value="HTH_3"/>
    <property type="match status" value="1"/>
</dbReference>
<gene>
    <name evidence="3" type="ORF">FNM00_06120</name>
</gene>
<dbReference type="InterPro" id="IPR001387">
    <property type="entry name" value="Cro/C1-type_HTH"/>
</dbReference>
<dbReference type="GO" id="GO:0003700">
    <property type="term" value="F:DNA-binding transcription factor activity"/>
    <property type="evidence" value="ECO:0007669"/>
    <property type="project" value="TreeGrafter"/>
</dbReference>
<feature type="domain" description="HTH cro/C1-type" evidence="2">
    <location>
        <begin position="30"/>
        <end position="82"/>
    </location>
</feature>
<sequence length="205" mass="22076">MSPSRPSPDPSSMGFPVAAMLESIGATAHARRREKGLTLAELSALSGLSPAIISQLERGQANPSFSTLAQLAHGLDLPVGKFLPSHTSTMSPVVRRSERRDLRSVAPEAVGQEVFELLTPDLNGTIEALWVVTPAGHDTSDQPFTHGGEEVGIVLSGRLDVYLDGRCHTLDEGDSITFDSTIPHWYANSYDETCTAIWIVSPPTW</sequence>
<comment type="caution">
    <text evidence="3">The sequence shown here is derived from an EMBL/GenBank/DDBJ whole genome shotgun (WGS) entry which is preliminary data.</text>
</comment>
<evidence type="ECO:0000256" key="1">
    <source>
        <dbReference type="ARBA" id="ARBA00023125"/>
    </source>
</evidence>
<name>A0A554SFZ6_9ACTN</name>
<dbReference type="Gene3D" id="2.60.120.10">
    <property type="entry name" value="Jelly Rolls"/>
    <property type="match status" value="1"/>
</dbReference>
<dbReference type="InterPro" id="IPR011051">
    <property type="entry name" value="RmlC_Cupin_sf"/>
</dbReference>
<dbReference type="OrthoDB" id="5114244at2"/>
<dbReference type="InterPro" id="IPR014710">
    <property type="entry name" value="RmlC-like_jellyroll"/>
</dbReference>
<dbReference type="SUPFAM" id="SSF47413">
    <property type="entry name" value="lambda repressor-like DNA-binding domains"/>
    <property type="match status" value="1"/>
</dbReference>